<dbReference type="Proteomes" id="UP000248012">
    <property type="component" value="Unassembled WGS sequence"/>
</dbReference>
<feature type="active site" description="Proton donor/acceptor" evidence="3">
    <location>
        <position position="141"/>
    </location>
</feature>
<evidence type="ECO:0000313" key="6">
    <source>
        <dbReference type="Proteomes" id="UP000248012"/>
    </source>
</evidence>
<dbReference type="PIRSF" id="PIRSF006241">
    <property type="entry name" value="HyI"/>
    <property type="match status" value="1"/>
</dbReference>
<protein>
    <submittedName>
        <fullName evidence="5">Hydroxypyruvate isomerase</fullName>
    </submittedName>
</protein>
<dbReference type="OrthoDB" id="9786584at2"/>
<evidence type="ECO:0000256" key="3">
    <source>
        <dbReference type="PIRSR" id="PIRSR006241-50"/>
    </source>
</evidence>
<dbReference type="EMBL" id="QFVT01000007">
    <property type="protein sequence ID" value="PYC47221.1"/>
    <property type="molecule type" value="Genomic_DNA"/>
</dbReference>
<dbReference type="SUPFAM" id="SSF51658">
    <property type="entry name" value="Xylose isomerase-like"/>
    <property type="match status" value="1"/>
</dbReference>
<organism evidence="5 6">
    <name type="scientific">Litorivita pollutaquae</name>
    <dbReference type="NCBI Taxonomy" id="2200892"/>
    <lineage>
        <taxon>Bacteria</taxon>
        <taxon>Pseudomonadati</taxon>
        <taxon>Pseudomonadota</taxon>
        <taxon>Alphaproteobacteria</taxon>
        <taxon>Rhodobacterales</taxon>
        <taxon>Paracoccaceae</taxon>
        <taxon>Litorivita</taxon>
    </lineage>
</organism>
<name>A0A2V4MKR2_9RHOB</name>
<dbReference type="GO" id="GO:0046487">
    <property type="term" value="P:glyoxylate metabolic process"/>
    <property type="evidence" value="ECO:0007669"/>
    <property type="project" value="TreeGrafter"/>
</dbReference>
<dbReference type="Gene3D" id="3.20.20.150">
    <property type="entry name" value="Divalent-metal-dependent TIM barrel enzymes"/>
    <property type="match status" value="1"/>
</dbReference>
<comment type="caution">
    <text evidence="5">The sequence shown here is derived from an EMBL/GenBank/DDBJ whole genome shotgun (WGS) entry which is preliminary data.</text>
</comment>
<keyword evidence="5" id="KW-0670">Pyruvate</keyword>
<dbReference type="Pfam" id="PF01261">
    <property type="entry name" value="AP_endonuc_2"/>
    <property type="match status" value="1"/>
</dbReference>
<comment type="similarity">
    <text evidence="2">Belongs to the hyi family.</text>
</comment>
<keyword evidence="1 2" id="KW-0413">Isomerase</keyword>
<gene>
    <name evidence="5" type="ORF">DI396_11760</name>
</gene>
<dbReference type="InterPro" id="IPR013022">
    <property type="entry name" value="Xyl_isomerase-like_TIM-brl"/>
</dbReference>
<accession>A0A2V4MKR2</accession>
<keyword evidence="6" id="KW-1185">Reference proteome</keyword>
<dbReference type="RefSeq" id="WP_110796411.1">
    <property type="nucleotide sequence ID" value="NZ_KZ826486.1"/>
</dbReference>
<sequence>MPKFAANLSFLFKEGPFIERFSAAMAAGFDAVEVLFPYDTPAKDIIEVLRITGLPLILINTPPPNYTGGARGFAATVGGEERFQHDFRRALRFADALGARHVHIMAGEADGGAAHDTFVANLTWAAEFAAKKSPQRSLTIEPINTTDMPGYFLNDFDQAAEILDQVGAPNLGLQFDAYHAHKITGDMPATWAKHGARAVHIQIADPDGRREPVAGAIDYPAFFAQLDAEGYAGYVSAEYTPRTSTDAGLKWLKAAKTAA</sequence>
<evidence type="ECO:0000256" key="1">
    <source>
        <dbReference type="ARBA" id="ARBA00023235"/>
    </source>
</evidence>
<feature type="active site" description="Proton donor/acceptor" evidence="3">
    <location>
        <position position="238"/>
    </location>
</feature>
<proteinExistence type="inferred from homology"/>
<evidence type="ECO:0000259" key="4">
    <source>
        <dbReference type="Pfam" id="PF01261"/>
    </source>
</evidence>
<dbReference type="PANTHER" id="PTHR43489:SF6">
    <property type="entry name" value="HYDROXYPYRUVATE ISOMERASE-RELATED"/>
    <property type="match status" value="1"/>
</dbReference>
<evidence type="ECO:0000313" key="5">
    <source>
        <dbReference type="EMBL" id="PYC47221.1"/>
    </source>
</evidence>
<dbReference type="GO" id="GO:0008903">
    <property type="term" value="F:hydroxypyruvate isomerase activity"/>
    <property type="evidence" value="ECO:0007669"/>
    <property type="project" value="TreeGrafter"/>
</dbReference>
<reference evidence="5 6" key="1">
    <citation type="submission" date="2018-05" db="EMBL/GenBank/DDBJ databases">
        <title>Oceanovita maritima gen. nov., sp. nov., a marine bacterium in the family Rhodobacteraceae isolated from surface seawater of Lundu port Xiamen, China.</title>
        <authorList>
            <person name="Hetharua B.H."/>
            <person name="Min D."/>
            <person name="Liao H."/>
            <person name="Tian Y."/>
        </authorList>
    </citation>
    <scope>NUCLEOTIDE SEQUENCE [LARGE SCALE GENOMIC DNA]</scope>
    <source>
        <strain evidence="5 6">FSX-11</strain>
    </source>
</reference>
<dbReference type="InterPro" id="IPR026040">
    <property type="entry name" value="HyI-like"/>
</dbReference>
<feature type="domain" description="Xylose isomerase-like TIM barrel" evidence="4">
    <location>
        <begin position="22"/>
        <end position="254"/>
    </location>
</feature>
<dbReference type="InterPro" id="IPR050417">
    <property type="entry name" value="Sugar_Epim/Isomerase"/>
</dbReference>
<evidence type="ECO:0000256" key="2">
    <source>
        <dbReference type="PIRNR" id="PIRNR006241"/>
    </source>
</evidence>
<dbReference type="AlphaFoldDB" id="A0A2V4MKR2"/>
<dbReference type="PANTHER" id="PTHR43489">
    <property type="entry name" value="ISOMERASE"/>
    <property type="match status" value="1"/>
</dbReference>
<dbReference type="InterPro" id="IPR036237">
    <property type="entry name" value="Xyl_isomerase-like_sf"/>
</dbReference>